<sequence length="180" mass="20550">MAHVDRNSFQVMAHKIPGNNLRIIQQTLDMAFHSETTLHSRNEEEVHLAANPPRTHLLVVMHGDISDAGEDNENSKMVFSWAALSVNEPARNKAQFTQWCQLMSMTQLSDLHTQLAHVNNYCGMRGMPTPVTLDWDWEVYAAALKRKIDGGKPRYEDSDVIAHFEGAVLPRMLRMIRRDD</sequence>
<reference evidence="5 6" key="1">
    <citation type="journal article" date="2018" name="BMC Genomics">
        <title>Genomic evidence for intraspecific hybridization in a clonal and extremely halotolerant yeast.</title>
        <authorList>
            <person name="Gostincar C."/>
            <person name="Stajich J.E."/>
            <person name="Zupancic J."/>
            <person name="Zalar P."/>
            <person name="Gunde-Cimerman N."/>
        </authorList>
    </citation>
    <scope>NUCLEOTIDE SEQUENCE [LARGE SCALE GENOMIC DNA]</scope>
    <source>
        <strain evidence="4 6">EXF-6651</strain>
        <strain evidence="1 8">EXF-6654</strain>
        <strain evidence="2 7">EXF-6656</strain>
        <strain evidence="3 5">EXF-6669</strain>
    </source>
</reference>
<evidence type="ECO:0000313" key="2">
    <source>
        <dbReference type="EMBL" id="RMX90532.1"/>
    </source>
</evidence>
<dbReference type="Proteomes" id="UP000271337">
    <property type="component" value="Unassembled WGS sequence"/>
</dbReference>
<dbReference type="EMBL" id="QWIM01003435">
    <property type="protein sequence ID" value="RMY00834.1"/>
    <property type="molecule type" value="Genomic_DNA"/>
</dbReference>
<dbReference type="EMBL" id="QWIL01001744">
    <property type="protein sequence ID" value="RMY00044.1"/>
    <property type="molecule type" value="Genomic_DNA"/>
</dbReference>
<gene>
    <name evidence="4" type="ORF">D0866_15876</name>
    <name evidence="3" type="ORF">D0867_11879</name>
    <name evidence="1" type="ORF">D0868_16403</name>
    <name evidence="2" type="ORF">D0869_00056</name>
</gene>
<dbReference type="EMBL" id="QWIJ01000001">
    <property type="protein sequence ID" value="RMX90532.1"/>
    <property type="molecule type" value="Genomic_DNA"/>
</dbReference>
<dbReference type="AlphaFoldDB" id="A0A3M6XI97"/>
<evidence type="ECO:0000313" key="4">
    <source>
        <dbReference type="EMBL" id="RMY00834.1"/>
    </source>
</evidence>
<dbReference type="VEuPathDB" id="FungiDB:BTJ68_00484"/>
<dbReference type="Proteomes" id="UP000276864">
    <property type="component" value="Unassembled WGS sequence"/>
</dbReference>
<evidence type="ECO:0000313" key="7">
    <source>
        <dbReference type="Proteomes" id="UP000281245"/>
    </source>
</evidence>
<dbReference type="Proteomes" id="UP000281245">
    <property type="component" value="Unassembled WGS sequence"/>
</dbReference>
<dbReference type="OrthoDB" id="3813994at2759"/>
<evidence type="ECO:0000313" key="1">
    <source>
        <dbReference type="EMBL" id="RMX78933.1"/>
    </source>
</evidence>
<evidence type="ECO:0000313" key="3">
    <source>
        <dbReference type="EMBL" id="RMY00044.1"/>
    </source>
</evidence>
<dbReference type="EMBL" id="QWIK01003327">
    <property type="protein sequence ID" value="RMX78933.1"/>
    <property type="molecule type" value="Genomic_DNA"/>
</dbReference>
<dbReference type="Proteomes" id="UP000282582">
    <property type="component" value="Unassembled WGS sequence"/>
</dbReference>
<name>A0A3M6XI97_HORWE</name>
<evidence type="ECO:0000313" key="5">
    <source>
        <dbReference type="Proteomes" id="UP000271337"/>
    </source>
</evidence>
<protein>
    <submittedName>
        <fullName evidence="2">Uncharacterized protein</fullName>
    </submittedName>
</protein>
<evidence type="ECO:0000313" key="6">
    <source>
        <dbReference type="Proteomes" id="UP000276864"/>
    </source>
</evidence>
<comment type="caution">
    <text evidence="2">The sequence shown here is derived from an EMBL/GenBank/DDBJ whole genome shotgun (WGS) entry which is preliminary data.</text>
</comment>
<proteinExistence type="predicted"/>
<organism evidence="2 7">
    <name type="scientific">Hortaea werneckii</name>
    <name type="common">Black yeast</name>
    <name type="synonym">Cladosporium werneckii</name>
    <dbReference type="NCBI Taxonomy" id="91943"/>
    <lineage>
        <taxon>Eukaryota</taxon>
        <taxon>Fungi</taxon>
        <taxon>Dikarya</taxon>
        <taxon>Ascomycota</taxon>
        <taxon>Pezizomycotina</taxon>
        <taxon>Dothideomycetes</taxon>
        <taxon>Dothideomycetidae</taxon>
        <taxon>Mycosphaerellales</taxon>
        <taxon>Teratosphaeriaceae</taxon>
        <taxon>Hortaea</taxon>
    </lineage>
</organism>
<accession>A0A3M6XI97</accession>
<evidence type="ECO:0000313" key="8">
    <source>
        <dbReference type="Proteomes" id="UP000282582"/>
    </source>
</evidence>